<keyword evidence="6" id="KW-1185">Reference proteome</keyword>
<dbReference type="PROSITE" id="PS01124">
    <property type="entry name" value="HTH_ARAC_FAMILY_2"/>
    <property type="match status" value="1"/>
</dbReference>
<feature type="domain" description="HTH araC/xylS-type" evidence="4">
    <location>
        <begin position="239"/>
        <end position="341"/>
    </location>
</feature>
<evidence type="ECO:0000313" key="5">
    <source>
        <dbReference type="EMBL" id="GHE91449.1"/>
    </source>
</evidence>
<evidence type="ECO:0000256" key="3">
    <source>
        <dbReference type="ARBA" id="ARBA00023163"/>
    </source>
</evidence>
<dbReference type="InterPro" id="IPR018060">
    <property type="entry name" value="HTH_AraC"/>
</dbReference>
<reference evidence="6" key="1">
    <citation type="journal article" date="2019" name="Int. J. Syst. Evol. Microbiol.">
        <title>The Global Catalogue of Microorganisms (GCM) 10K type strain sequencing project: providing services to taxonomists for standard genome sequencing and annotation.</title>
        <authorList>
            <consortium name="The Broad Institute Genomics Platform"/>
            <consortium name="The Broad Institute Genome Sequencing Center for Infectious Disease"/>
            <person name="Wu L."/>
            <person name="Ma J."/>
        </authorList>
    </citation>
    <scope>NUCLEOTIDE SEQUENCE [LARGE SCALE GENOMIC DNA]</scope>
    <source>
        <strain evidence="6">CGMCC 4.7677</strain>
    </source>
</reference>
<dbReference type="Pfam" id="PF12833">
    <property type="entry name" value="HTH_18"/>
    <property type="match status" value="1"/>
</dbReference>
<evidence type="ECO:0000256" key="1">
    <source>
        <dbReference type="ARBA" id="ARBA00023015"/>
    </source>
</evidence>
<keyword evidence="3" id="KW-0804">Transcription</keyword>
<dbReference type="SMART" id="SM00342">
    <property type="entry name" value="HTH_ARAC"/>
    <property type="match status" value="1"/>
</dbReference>
<dbReference type="InterPro" id="IPR050204">
    <property type="entry name" value="AraC_XylS_family_regulators"/>
</dbReference>
<dbReference type="EMBL" id="BNAU01000002">
    <property type="protein sequence ID" value="GHE91449.1"/>
    <property type="molecule type" value="Genomic_DNA"/>
</dbReference>
<proteinExistence type="predicted"/>
<dbReference type="RefSeq" id="WP_191244658.1">
    <property type="nucleotide sequence ID" value="NZ_BNAU01000002.1"/>
</dbReference>
<dbReference type="InterPro" id="IPR035418">
    <property type="entry name" value="AraC-bd_2"/>
</dbReference>
<dbReference type="Proteomes" id="UP000605897">
    <property type="component" value="Unassembled WGS sequence"/>
</dbReference>
<keyword evidence="2" id="KW-0238">DNA-binding</keyword>
<dbReference type="Pfam" id="PF14525">
    <property type="entry name" value="AraC_binding_2"/>
    <property type="match status" value="1"/>
</dbReference>
<organism evidence="5 6">
    <name type="scientific">Amycolatopsis deserti</name>
    <dbReference type="NCBI Taxonomy" id="185696"/>
    <lineage>
        <taxon>Bacteria</taxon>
        <taxon>Bacillati</taxon>
        <taxon>Actinomycetota</taxon>
        <taxon>Actinomycetes</taxon>
        <taxon>Pseudonocardiales</taxon>
        <taxon>Pseudonocardiaceae</taxon>
        <taxon>Amycolatopsis</taxon>
    </lineage>
</organism>
<dbReference type="PANTHER" id="PTHR46796">
    <property type="entry name" value="HTH-TYPE TRANSCRIPTIONAL ACTIVATOR RHAS-RELATED"/>
    <property type="match status" value="1"/>
</dbReference>
<dbReference type="PANTHER" id="PTHR46796:SF6">
    <property type="entry name" value="ARAC SUBFAMILY"/>
    <property type="match status" value="1"/>
</dbReference>
<dbReference type="SUPFAM" id="SSF46689">
    <property type="entry name" value="Homeodomain-like"/>
    <property type="match status" value="2"/>
</dbReference>
<evidence type="ECO:0000259" key="4">
    <source>
        <dbReference type="PROSITE" id="PS01124"/>
    </source>
</evidence>
<accession>A0ABQ3ITE3</accession>
<sequence length="357" mass="39941">MDPDDQVIHVREEPMDELPLKRFEYYHTTRVDESRDKTARMMRSHRLVPLDRRACGFEARHHVAPVGKASLHYVSYGREDVHVIPGPLETFYVLLIPYSGRCLVNVGDQSRVILPGTAAIISPDDELDMVWERGCGQLMVKLPRDVVTVRLESLLHRQIDSPPRFDPFIDLRRGGGKQIWDLARGVTERLSAGHSLLLQQGMLAAVEQVLTTAVVYAQPHSYSKELARVETPAASRVVREVTDFIEQAPALPASAAELAAIAGVSERSLQRAFREQVGISPMRYVSDVRLRRVREELERAGRSGSDTVTQIAARVGVSNFGRFARIYRERFGELPSETKRRAAVTSLAGTGQEPVGK</sequence>
<dbReference type="InterPro" id="IPR009057">
    <property type="entry name" value="Homeodomain-like_sf"/>
</dbReference>
<gene>
    <name evidence="5" type="ORF">GCM10017786_24920</name>
</gene>
<evidence type="ECO:0000313" key="6">
    <source>
        <dbReference type="Proteomes" id="UP000605897"/>
    </source>
</evidence>
<keyword evidence="1" id="KW-0805">Transcription regulation</keyword>
<evidence type="ECO:0000256" key="2">
    <source>
        <dbReference type="ARBA" id="ARBA00023125"/>
    </source>
</evidence>
<name>A0ABQ3ITE3_9PSEU</name>
<dbReference type="Gene3D" id="1.10.10.60">
    <property type="entry name" value="Homeodomain-like"/>
    <property type="match status" value="1"/>
</dbReference>
<comment type="caution">
    <text evidence="5">The sequence shown here is derived from an EMBL/GenBank/DDBJ whole genome shotgun (WGS) entry which is preliminary data.</text>
</comment>
<protein>
    <submittedName>
        <fullName evidence="5">Transcriptional regulator</fullName>
    </submittedName>
</protein>